<dbReference type="eggNOG" id="KOG4097">
    <property type="taxonomic scope" value="Eukaryota"/>
</dbReference>
<dbReference type="Proteomes" id="UP000002320">
    <property type="component" value="Unassembled WGS sequence"/>
</dbReference>
<dbReference type="PANTHER" id="PTHR13337:SF2">
    <property type="entry name" value="SUCCINATE DEHYDROGENASE [UBIQUINONE] CYTOCHROME B SMALL SUBUNIT, MITOCHONDRIAL"/>
    <property type="match status" value="1"/>
</dbReference>
<dbReference type="Gene3D" id="1.20.1300.10">
    <property type="entry name" value="Fumarate reductase/succinate dehydrogenase, transmembrane subunit"/>
    <property type="match status" value="1"/>
</dbReference>
<evidence type="ECO:0000256" key="2">
    <source>
        <dbReference type="ARBA" id="ARBA00007294"/>
    </source>
</evidence>
<evidence type="ECO:0000256" key="8">
    <source>
        <dbReference type="ARBA" id="ARBA00023128"/>
    </source>
</evidence>
<dbReference type="OMA" id="RCASGKM"/>
<evidence type="ECO:0000256" key="7">
    <source>
        <dbReference type="ARBA" id="ARBA00022989"/>
    </source>
</evidence>
<keyword evidence="11" id="KW-0408">Iron</keyword>
<keyword evidence="6 12" id="KW-0809">Transit peptide</keyword>
<keyword evidence="15" id="KW-1185">Reference proteome</keyword>
<evidence type="ECO:0000256" key="5">
    <source>
        <dbReference type="ARBA" id="ARBA00022792"/>
    </source>
</evidence>
<proteinExistence type="inferred from homology"/>
<dbReference type="Pfam" id="PF05328">
    <property type="entry name" value="CybS"/>
    <property type="match status" value="1"/>
</dbReference>
<keyword evidence="11 12" id="KW-0479">Metal-binding</keyword>
<dbReference type="OrthoDB" id="7759173at2759"/>
<evidence type="ECO:0000313" key="14">
    <source>
        <dbReference type="EnsemblMetazoa" id="CPIJ004125-PA"/>
    </source>
</evidence>
<dbReference type="GO" id="GO:0006121">
    <property type="term" value="P:mitochondrial electron transport, succinate to ubiquinone"/>
    <property type="evidence" value="ECO:0007669"/>
    <property type="project" value="TreeGrafter"/>
</dbReference>
<keyword evidence="7 12" id="KW-1133">Transmembrane helix</keyword>
<evidence type="ECO:0000256" key="12">
    <source>
        <dbReference type="RuleBase" id="RU364031"/>
    </source>
</evidence>
<keyword evidence="3 12" id="KW-0813">Transport</keyword>
<dbReference type="VEuPathDB" id="VectorBase:CPIJ004125"/>
<dbReference type="STRING" id="7176.B0WAQ9"/>
<dbReference type="GO" id="GO:0020037">
    <property type="term" value="F:heme binding"/>
    <property type="evidence" value="ECO:0007669"/>
    <property type="project" value="TreeGrafter"/>
</dbReference>
<accession>B0WAQ9</accession>
<dbReference type="PANTHER" id="PTHR13337">
    <property type="entry name" value="SUCCINATE DEHYDROGENASE"/>
    <property type="match status" value="1"/>
</dbReference>
<evidence type="ECO:0000256" key="11">
    <source>
        <dbReference type="PIRSR" id="PIRSR607992-2"/>
    </source>
</evidence>
<feature type="binding site" description="axial binding residue" evidence="11">
    <location>
        <position position="86"/>
    </location>
    <ligand>
        <name>heme b</name>
        <dbReference type="ChEBI" id="CHEBI:60344"/>
        <note>ligand shared with SDHC</note>
    </ligand>
    <ligandPart>
        <name>Fe</name>
        <dbReference type="ChEBI" id="CHEBI:18248"/>
    </ligandPart>
</feature>
<dbReference type="EnsemblMetazoa" id="CPIJ004125-RA">
    <property type="protein sequence ID" value="CPIJ004125-PA"/>
    <property type="gene ID" value="CPIJ004125"/>
</dbReference>
<evidence type="ECO:0000313" key="13">
    <source>
        <dbReference type="EMBL" id="EDS41700.1"/>
    </source>
</evidence>
<evidence type="ECO:0000256" key="6">
    <source>
        <dbReference type="ARBA" id="ARBA00022946"/>
    </source>
</evidence>
<evidence type="ECO:0000256" key="10">
    <source>
        <dbReference type="PIRSR" id="PIRSR607992-1"/>
    </source>
</evidence>
<keyword evidence="12" id="KW-0349">Heme</keyword>
<dbReference type="InParanoid" id="B0WAQ9"/>
<keyword evidence="9 12" id="KW-0472">Membrane</keyword>
<dbReference type="SUPFAM" id="SSF81343">
    <property type="entry name" value="Fumarate reductase respiratory complex transmembrane subunits"/>
    <property type="match status" value="1"/>
</dbReference>
<dbReference type="GO" id="GO:0006099">
    <property type="term" value="P:tricarboxylic acid cycle"/>
    <property type="evidence" value="ECO:0007669"/>
    <property type="project" value="UniProtKB-KW"/>
</dbReference>
<name>B0WAQ9_CULQU</name>
<feature type="transmembrane region" description="Helical" evidence="12">
    <location>
        <begin position="77"/>
        <end position="96"/>
    </location>
</feature>
<feature type="transmembrane region" description="Helical" evidence="12">
    <location>
        <begin position="116"/>
        <end position="133"/>
    </location>
</feature>
<evidence type="ECO:0000256" key="4">
    <source>
        <dbReference type="ARBA" id="ARBA00022692"/>
    </source>
</evidence>
<comment type="subcellular location">
    <subcellularLocation>
        <location evidence="1 12">Mitochondrion inner membrane</location>
        <topology evidence="1 12">Multi-pass membrane protein</topology>
    </subcellularLocation>
</comment>
<dbReference type="GO" id="GO:0005743">
    <property type="term" value="C:mitochondrial inner membrane"/>
    <property type="evidence" value="ECO:0007669"/>
    <property type="project" value="UniProtKB-SubCell"/>
</dbReference>
<evidence type="ECO:0000256" key="1">
    <source>
        <dbReference type="ARBA" id="ARBA00004448"/>
    </source>
</evidence>
<dbReference type="GO" id="GO:0046872">
    <property type="term" value="F:metal ion binding"/>
    <property type="evidence" value="ECO:0007669"/>
    <property type="project" value="UniProtKB-KW"/>
</dbReference>
<dbReference type="GO" id="GO:0048039">
    <property type="term" value="F:ubiquinone binding"/>
    <property type="evidence" value="ECO:0007669"/>
    <property type="project" value="TreeGrafter"/>
</dbReference>
<organism>
    <name type="scientific">Culex quinquefasciatus</name>
    <name type="common">Southern house mosquito</name>
    <name type="synonym">Culex pungens</name>
    <dbReference type="NCBI Taxonomy" id="7176"/>
    <lineage>
        <taxon>Eukaryota</taxon>
        <taxon>Metazoa</taxon>
        <taxon>Ecdysozoa</taxon>
        <taxon>Arthropoda</taxon>
        <taxon>Hexapoda</taxon>
        <taxon>Insecta</taxon>
        <taxon>Pterygota</taxon>
        <taxon>Neoptera</taxon>
        <taxon>Endopterygota</taxon>
        <taxon>Diptera</taxon>
        <taxon>Nematocera</taxon>
        <taxon>Culicoidea</taxon>
        <taxon>Culicidae</taxon>
        <taxon>Culicinae</taxon>
        <taxon>Culicini</taxon>
        <taxon>Culex</taxon>
        <taxon>Culex</taxon>
    </lineage>
</organism>
<evidence type="ECO:0000256" key="9">
    <source>
        <dbReference type="ARBA" id="ARBA00023136"/>
    </source>
</evidence>
<keyword evidence="5 12" id="KW-0999">Mitochondrion inner membrane</keyword>
<keyword evidence="4 12" id="KW-0812">Transmembrane</keyword>
<gene>
    <name evidence="14" type="primary">6035656</name>
    <name evidence="13" type="ORF">CpipJ_CPIJ004125</name>
</gene>
<dbReference type="VEuPathDB" id="VectorBase:CQUJHB011481"/>
<keyword evidence="8 12" id="KW-0496">Mitochondrion</keyword>
<sequence>MANLGFRLINRSRTSNPIFHQRIHQFCSQPPSPQAPPIKAPPPTNYSGSWLTHRFFSYILLPVLPYGLAYPGKVTDVLIATCLVAHGHLGLSVIITDYVEGGMAPGAKLLRVIRKTILGLSIGTLVGLLYLTFADIGIANTIRGIWAVKPKPRE</sequence>
<dbReference type="HOGENOM" id="CLU_1705995_0_0_1"/>
<feature type="transmembrane region" description="Helical" evidence="12">
    <location>
        <begin position="51"/>
        <end position="70"/>
    </location>
</feature>
<keyword evidence="12" id="KW-0816">Tricarboxylic acid cycle</keyword>
<evidence type="ECO:0000256" key="3">
    <source>
        <dbReference type="ARBA" id="ARBA00022448"/>
    </source>
</evidence>
<dbReference type="InterPro" id="IPR034804">
    <property type="entry name" value="SQR/QFR_C/D"/>
</dbReference>
<protein>
    <recommendedName>
        <fullName evidence="12">Succinate dehydrogenase [ubiquinone] cytochrome b small subunit</fullName>
    </recommendedName>
</protein>
<evidence type="ECO:0000313" key="15">
    <source>
        <dbReference type="Proteomes" id="UP000002320"/>
    </source>
</evidence>
<dbReference type="KEGG" id="cqu:CpipJ_CPIJ004125"/>
<dbReference type="InterPro" id="IPR007992">
    <property type="entry name" value="CybS"/>
</dbReference>
<dbReference type="AlphaFoldDB" id="B0WAQ9"/>
<comment type="similarity">
    <text evidence="2 12">Belongs to the CybS family.</text>
</comment>
<comment type="function">
    <text evidence="12">Membrane-anchoring subunit of succinate dehydrogenase (SDH) that is involved in complex II of the mitochondrial electron transport chain and is responsible for transferring electrons from succinate to ubiquinone (coenzyme Q).</text>
</comment>
<keyword evidence="12" id="KW-0249">Electron transport</keyword>
<dbReference type="EMBL" id="DS231874">
    <property type="protein sequence ID" value="EDS41700.1"/>
    <property type="molecule type" value="Genomic_DNA"/>
</dbReference>
<reference evidence="14" key="2">
    <citation type="submission" date="2021-02" db="UniProtKB">
        <authorList>
            <consortium name="EnsemblMetazoa"/>
        </authorList>
    </citation>
    <scope>IDENTIFICATION</scope>
    <source>
        <strain evidence="14">JHB</strain>
    </source>
</reference>
<feature type="binding site" evidence="10">
    <location>
        <position position="98"/>
    </location>
    <ligand>
        <name>a ubiquinone</name>
        <dbReference type="ChEBI" id="CHEBI:16389"/>
        <note>ligand shared with IP/SDHB</note>
    </ligand>
</feature>
<reference evidence="13" key="1">
    <citation type="submission" date="2007-03" db="EMBL/GenBank/DDBJ databases">
        <title>Annotation of Culex pipiens quinquefasciatus.</title>
        <authorList>
            <consortium name="The Broad Institute Genome Sequencing Platform"/>
            <person name="Atkinson P.W."/>
            <person name="Hemingway J."/>
            <person name="Christensen B.M."/>
            <person name="Higgs S."/>
            <person name="Kodira C."/>
            <person name="Hannick L."/>
            <person name="Megy K."/>
            <person name="O'Leary S."/>
            <person name="Pearson M."/>
            <person name="Haas B.J."/>
            <person name="Mauceli E."/>
            <person name="Wortman J.R."/>
            <person name="Lee N.H."/>
            <person name="Guigo R."/>
            <person name="Stanke M."/>
            <person name="Alvarado L."/>
            <person name="Amedeo P."/>
            <person name="Antoine C.H."/>
            <person name="Arensburger P."/>
            <person name="Bidwell S.L."/>
            <person name="Crawford M."/>
            <person name="Camaro F."/>
            <person name="Devon K."/>
            <person name="Engels R."/>
            <person name="Hammond M."/>
            <person name="Howarth C."/>
            <person name="Koehrsen M."/>
            <person name="Lawson D."/>
            <person name="Montgomery P."/>
            <person name="Nene V."/>
            <person name="Nusbaum C."/>
            <person name="Puiu D."/>
            <person name="Romero-Severson J."/>
            <person name="Severson D.W."/>
            <person name="Shumway M."/>
            <person name="Sisk P."/>
            <person name="Stolte C."/>
            <person name="Zeng Q."/>
            <person name="Eisenstadt E."/>
            <person name="Fraser-Liggett C."/>
            <person name="Strausberg R."/>
            <person name="Galagan J."/>
            <person name="Birren B."/>
            <person name="Collins F.H."/>
        </authorList>
    </citation>
    <scope>NUCLEOTIDE SEQUENCE [LARGE SCALE GENOMIC DNA]</scope>
    <source>
        <strain evidence="13">JHB</strain>
    </source>
</reference>